<evidence type="ECO:0000313" key="4">
    <source>
        <dbReference type="Proteomes" id="UP000321304"/>
    </source>
</evidence>
<reference evidence="3 4" key="1">
    <citation type="submission" date="2019-06" db="EMBL/GenBank/DDBJ databases">
        <title>Genomic Encyclopedia of Type Strains, Phase IV (KMG-V): Genome sequencing to study the core and pangenomes of soil and plant-associated prokaryotes.</title>
        <authorList>
            <person name="Whitman W."/>
        </authorList>
    </citation>
    <scope>NUCLEOTIDE SEQUENCE [LARGE SCALE GENOMIC DNA]</scope>
    <source>
        <strain evidence="3 4">BR 10355</strain>
    </source>
</reference>
<evidence type="ECO:0000313" key="3">
    <source>
        <dbReference type="EMBL" id="TWB96273.1"/>
    </source>
</evidence>
<keyword evidence="2" id="KW-0812">Transmembrane</keyword>
<feature type="region of interest" description="Disordered" evidence="1">
    <location>
        <begin position="91"/>
        <end position="175"/>
    </location>
</feature>
<feature type="compositionally biased region" description="Basic and acidic residues" evidence="1">
    <location>
        <begin position="110"/>
        <end position="143"/>
    </location>
</feature>
<feature type="transmembrane region" description="Helical" evidence="2">
    <location>
        <begin position="51"/>
        <end position="73"/>
    </location>
</feature>
<dbReference type="Pfam" id="PF13103">
    <property type="entry name" value="TonB_2"/>
    <property type="match status" value="1"/>
</dbReference>
<dbReference type="Proteomes" id="UP000321304">
    <property type="component" value="Unassembled WGS sequence"/>
</dbReference>
<gene>
    <name evidence="3" type="ORF">FBZ93_108315</name>
</gene>
<organism evidence="3 4">
    <name type="scientific">Bradyrhizobium macuxiense</name>
    <dbReference type="NCBI Taxonomy" id="1755647"/>
    <lineage>
        <taxon>Bacteria</taxon>
        <taxon>Pseudomonadati</taxon>
        <taxon>Pseudomonadota</taxon>
        <taxon>Alphaproteobacteria</taxon>
        <taxon>Hyphomicrobiales</taxon>
        <taxon>Nitrobacteraceae</taxon>
        <taxon>Bradyrhizobium</taxon>
    </lineage>
</organism>
<feature type="compositionally biased region" description="Pro residues" evidence="1">
    <location>
        <begin position="94"/>
        <end position="107"/>
    </location>
</feature>
<proteinExistence type="predicted"/>
<dbReference type="AlphaFoldDB" id="A0A560LL50"/>
<dbReference type="RefSeq" id="WP_246667600.1">
    <property type="nucleotide sequence ID" value="NZ_VITY01000008.1"/>
</dbReference>
<dbReference type="Gene3D" id="3.30.1150.10">
    <property type="match status" value="1"/>
</dbReference>
<sequence length="272" mass="28869">MNAPMRDQNAQAARATPPADEHEAAAAPAPAAAPTPARNSTAARKGERSVLLRYGAVVAVIALFLGGIVYFFLGHDDMPPPRQVRDLTIVNVTLPPPPPPPPPPPQPEQKMIEQPKMAEPEFKEEKPVDKPKDEPAKEAKNDEPPGPLSLDAKPTGPGDLFNLGGKPGGSPYGGGGGGGSRFGWYATIITSQIEAAIRANPKTRNMATQIQVRLWVDGSGHITRVVLTPSSGSPEVDAALRNEVIGQLTLREPPPKDMPMPVVTRVTARRPS</sequence>
<keyword evidence="2" id="KW-0472">Membrane</keyword>
<name>A0A560LL50_9BRAD</name>
<accession>A0A560LL50</accession>
<dbReference type="SUPFAM" id="SSF74653">
    <property type="entry name" value="TolA/TonB C-terminal domain"/>
    <property type="match status" value="1"/>
</dbReference>
<comment type="caution">
    <text evidence="3">The sequence shown here is derived from an EMBL/GenBank/DDBJ whole genome shotgun (WGS) entry which is preliminary data.</text>
</comment>
<feature type="region of interest" description="Disordered" evidence="1">
    <location>
        <begin position="252"/>
        <end position="272"/>
    </location>
</feature>
<evidence type="ECO:0000256" key="2">
    <source>
        <dbReference type="SAM" id="Phobius"/>
    </source>
</evidence>
<feature type="compositionally biased region" description="Low complexity" evidence="1">
    <location>
        <begin position="25"/>
        <end position="43"/>
    </location>
</feature>
<protein>
    <submittedName>
        <fullName evidence="3">Outer membrane transport energization protein TonB</fullName>
    </submittedName>
</protein>
<feature type="compositionally biased region" description="Gly residues" evidence="1">
    <location>
        <begin position="165"/>
        <end position="175"/>
    </location>
</feature>
<evidence type="ECO:0000256" key="1">
    <source>
        <dbReference type="SAM" id="MobiDB-lite"/>
    </source>
</evidence>
<dbReference type="EMBL" id="VITY01000008">
    <property type="protein sequence ID" value="TWB96273.1"/>
    <property type="molecule type" value="Genomic_DNA"/>
</dbReference>
<keyword evidence="4" id="KW-1185">Reference proteome</keyword>
<keyword evidence="2" id="KW-1133">Transmembrane helix</keyword>
<feature type="region of interest" description="Disordered" evidence="1">
    <location>
        <begin position="1"/>
        <end position="44"/>
    </location>
</feature>